<sequence>MKRILSLLTGVLICLPAAAQLPTKAVTGAVKALEGGAKKLPASARLTARGLRPLPVAKAAVPPVGVSAGQPLVDVTALEQKVAQQVSLKVGLESPAAWVRRKAAAKQVPDGILQALFAVPSQQERTALLQNEFLTLTLQRGVSPSAQQAAQALEAYRRDLIAHPKGFSGIKNLTAANDAVLESAGGLLADMAGIGFYGTAQDAALLVNAYQTAASSELEPVVFTAAARALLRLRAYGELEQVMALAQPSAARSAAETFIRKHHLPVSVPPKPAAAQAQRDWNKLAEPLGRASRLNRLQLDLSERATETWMKMTVRLLPQETKAAARPTVLQQPISLHIAPSLQAQQLPGVSSPAPQERASYGFFQRSQPSSGGVLYSGLPVMDWLGKAKKWFSPAKQTPQQPAAAASSDEYNPVVPVLRHTPRTGLMSNQYPSGLKDEESIIRDWLEYFKNGYFRPRNQVEAIEGMSAAKANNVMEYLYYMPLEEAEKVILNPIRETGRLPDFMYDDRLIAGTKRLPAGYYKNKFNENVTRFVELAEEDGSIYTHNVELKDLATSMADYSFKQGFRYTNDPQMTAGLRHNWKELVAEIRKPGLRADRDLINALWRKPVKLDGGKTVSLKEYFTQTRPTAFFKEGRMPEFFLNSNKWVAWENERRNLAAAEYIDQSTPDHLSWLERVQNWFVLGKTSSYLTLEQFGNIMASQYRKSFGAAVRTNEQEYTHGVVLEDATPSSMTVKINNFDKVGGVCQMSFSEGGYMGRVKPGYDGTSTVSRFDFIRFPKVPVVTFDFGTLKPHIVTLESVPYLRDLKEPDLDQVRASTMVGDGLDPTRDLLGVREAEAALFKIPHLKATLYPRARLEGYDQAKPKYLDGGGLAGYLTLFTPDFYPIKKIKRLRFKGLKPYIETQYFIRREVAALAGLIHRDRLTFTEQVQDRIVPDKAAPARPDDSQK</sequence>
<proteinExistence type="predicted"/>
<name>A0A1Y4DLR4_9BACT</name>
<evidence type="ECO:0000313" key="2">
    <source>
        <dbReference type="EMBL" id="OUO57240.1"/>
    </source>
</evidence>
<keyword evidence="1" id="KW-0732">Signal</keyword>
<dbReference type="AlphaFoldDB" id="A0A1Y4DLR4"/>
<keyword evidence="3" id="KW-1185">Reference proteome</keyword>
<evidence type="ECO:0000256" key="1">
    <source>
        <dbReference type="SAM" id="SignalP"/>
    </source>
</evidence>
<feature type="signal peptide" evidence="1">
    <location>
        <begin position="1"/>
        <end position="19"/>
    </location>
</feature>
<reference evidence="3" key="1">
    <citation type="submission" date="2017-04" db="EMBL/GenBank/DDBJ databases">
        <title>Function of individual gut microbiota members based on whole genome sequencing of pure cultures obtained from chicken caecum.</title>
        <authorList>
            <person name="Medvecky M."/>
            <person name="Cejkova D."/>
            <person name="Polansky O."/>
            <person name="Karasova D."/>
            <person name="Kubasova T."/>
            <person name="Cizek A."/>
            <person name="Rychlik I."/>
        </authorList>
    </citation>
    <scope>NUCLEOTIDE SEQUENCE [LARGE SCALE GENOMIC DNA]</scope>
    <source>
        <strain evidence="3">An273</strain>
    </source>
</reference>
<comment type="caution">
    <text evidence="2">The sequence shown here is derived from an EMBL/GenBank/DDBJ whole genome shotgun (WGS) entry which is preliminary data.</text>
</comment>
<feature type="chain" id="PRO_5012305663" evidence="1">
    <location>
        <begin position="20"/>
        <end position="947"/>
    </location>
</feature>
<gene>
    <name evidence="2" type="ORF">B5F75_00210</name>
</gene>
<dbReference type="EMBL" id="NFJD01000001">
    <property type="protein sequence ID" value="OUO57240.1"/>
    <property type="molecule type" value="Genomic_DNA"/>
</dbReference>
<dbReference type="Proteomes" id="UP000196368">
    <property type="component" value="Unassembled WGS sequence"/>
</dbReference>
<dbReference type="RefSeq" id="WP_087286184.1">
    <property type="nucleotide sequence ID" value="NZ_NFJD01000001.1"/>
</dbReference>
<accession>A0A1Y4DLR4</accession>
<protein>
    <submittedName>
        <fullName evidence="2">Uncharacterized protein</fullName>
    </submittedName>
</protein>
<dbReference type="OrthoDB" id="9825267at2"/>
<organism evidence="2 3">
    <name type="scientific">Candidatus Avelusimicrobium gallicola</name>
    <dbReference type="NCBI Taxonomy" id="2562704"/>
    <lineage>
        <taxon>Bacteria</taxon>
        <taxon>Pseudomonadati</taxon>
        <taxon>Elusimicrobiota</taxon>
        <taxon>Elusimicrobia</taxon>
        <taxon>Elusimicrobiales</taxon>
        <taxon>Elusimicrobiaceae</taxon>
        <taxon>Candidatus Avelusimicrobium</taxon>
    </lineage>
</organism>
<evidence type="ECO:0000313" key="3">
    <source>
        <dbReference type="Proteomes" id="UP000196368"/>
    </source>
</evidence>